<gene>
    <name evidence="1" type="ORF">ERS852573_01365</name>
</gene>
<evidence type="ECO:0000313" key="1">
    <source>
        <dbReference type="EMBL" id="CUM97111.1"/>
    </source>
</evidence>
<dbReference type="EMBL" id="CYXO01000006">
    <property type="protein sequence ID" value="CUM97111.1"/>
    <property type="molecule type" value="Genomic_DNA"/>
</dbReference>
<dbReference type="AlphaFoldDB" id="A0A173T381"/>
<dbReference type="Proteomes" id="UP000095597">
    <property type="component" value="Unassembled WGS sequence"/>
</dbReference>
<proteinExistence type="predicted"/>
<dbReference type="RefSeq" id="WP_172679451.1">
    <property type="nucleotide sequence ID" value="NZ_CYXO01000006.1"/>
</dbReference>
<sequence length="54" mass="6035">MKTLLIVAAIIVFLVHGFVMYCCIKVGAESEKNYDELAKGVRKEKGSKKTLETM</sequence>
<evidence type="ECO:0000313" key="2">
    <source>
        <dbReference type="Proteomes" id="UP000095597"/>
    </source>
</evidence>
<organism evidence="1 2">
    <name type="scientific">Dorea longicatena</name>
    <dbReference type="NCBI Taxonomy" id="88431"/>
    <lineage>
        <taxon>Bacteria</taxon>
        <taxon>Bacillati</taxon>
        <taxon>Bacillota</taxon>
        <taxon>Clostridia</taxon>
        <taxon>Lachnospirales</taxon>
        <taxon>Lachnospiraceae</taxon>
        <taxon>Dorea</taxon>
    </lineage>
</organism>
<reference evidence="1 2" key="1">
    <citation type="submission" date="2015-09" db="EMBL/GenBank/DDBJ databases">
        <authorList>
            <consortium name="Pathogen Informatics"/>
        </authorList>
    </citation>
    <scope>NUCLEOTIDE SEQUENCE [LARGE SCALE GENOMIC DNA]</scope>
    <source>
        <strain evidence="1 2">2789STDY5834961</strain>
    </source>
</reference>
<accession>A0A173T381</accession>
<protein>
    <submittedName>
        <fullName evidence="1">Uncharacterized protein</fullName>
    </submittedName>
</protein>
<name>A0A173T381_9FIRM</name>